<dbReference type="InterPro" id="IPR011024">
    <property type="entry name" value="G_crystallin-like"/>
</dbReference>
<comment type="caution">
    <text evidence="2">The sequence shown here is derived from an EMBL/GenBank/DDBJ whole genome shotgun (WGS) entry which is preliminary data.</text>
</comment>
<accession>A0A9P5V789</accession>
<evidence type="ECO:0000313" key="3">
    <source>
        <dbReference type="Proteomes" id="UP000748756"/>
    </source>
</evidence>
<evidence type="ECO:0000256" key="1">
    <source>
        <dbReference type="SAM" id="SignalP"/>
    </source>
</evidence>
<keyword evidence="1" id="KW-0732">Signal</keyword>
<organism evidence="2 3">
    <name type="scientific">Linnemannia schmuckeri</name>
    <dbReference type="NCBI Taxonomy" id="64567"/>
    <lineage>
        <taxon>Eukaryota</taxon>
        <taxon>Fungi</taxon>
        <taxon>Fungi incertae sedis</taxon>
        <taxon>Mucoromycota</taxon>
        <taxon>Mortierellomycotina</taxon>
        <taxon>Mortierellomycetes</taxon>
        <taxon>Mortierellales</taxon>
        <taxon>Mortierellaceae</taxon>
        <taxon>Linnemannia</taxon>
    </lineage>
</organism>
<dbReference type="OrthoDB" id="2287527at2759"/>
<dbReference type="EMBL" id="JAAAUQ010001164">
    <property type="protein sequence ID" value="KAF9142378.1"/>
    <property type="molecule type" value="Genomic_DNA"/>
</dbReference>
<evidence type="ECO:0008006" key="4">
    <source>
        <dbReference type="Google" id="ProtNLM"/>
    </source>
</evidence>
<keyword evidence="3" id="KW-1185">Reference proteome</keyword>
<sequence length="115" mass="12850">MNRVIVIALAVLAYASHVYASDDDFCIYFYKEPHYQEQAGFICGSLGEGEHVGRPSTNMPVVASLTAPDWMQVTLYEKKAYKGTPNIFQGDQDAIAPVLNVQSFKLYHTRATKTE</sequence>
<name>A0A9P5V789_9FUNG</name>
<feature type="chain" id="PRO_5040391830" description="Secreted protein" evidence="1">
    <location>
        <begin position="21"/>
        <end position="115"/>
    </location>
</feature>
<proteinExistence type="predicted"/>
<evidence type="ECO:0000313" key="2">
    <source>
        <dbReference type="EMBL" id="KAF9142378.1"/>
    </source>
</evidence>
<dbReference type="Proteomes" id="UP000748756">
    <property type="component" value="Unassembled WGS sequence"/>
</dbReference>
<dbReference type="AlphaFoldDB" id="A0A9P5V789"/>
<feature type="signal peptide" evidence="1">
    <location>
        <begin position="1"/>
        <end position="20"/>
    </location>
</feature>
<gene>
    <name evidence="2" type="ORF">BG015_000942</name>
</gene>
<reference evidence="2" key="1">
    <citation type="journal article" date="2020" name="Fungal Divers.">
        <title>Resolving the Mortierellaceae phylogeny through synthesis of multi-gene phylogenetics and phylogenomics.</title>
        <authorList>
            <person name="Vandepol N."/>
            <person name="Liber J."/>
            <person name="Desiro A."/>
            <person name="Na H."/>
            <person name="Kennedy M."/>
            <person name="Barry K."/>
            <person name="Grigoriev I.V."/>
            <person name="Miller A.N."/>
            <person name="O'Donnell K."/>
            <person name="Stajich J.E."/>
            <person name="Bonito G."/>
        </authorList>
    </citation>
    <scope>NUCLEOTIDE SEQUENCE</scope>
    <source>
        <strain evidence="2">NRRL 6426</strain>
    </source>
</reference>
<protein>
    <recommendedName>
        <fullName evidence="4">Secreted protein</fullName>
    </recommendedName>
</protein>
<dbReference type="SUPFAM" id="SSF49695">
    <property type="entry name" value="gamma-Crystallin-like"/>
    <property type="match status" value="1"/>
</dbReference>